<evidence type="ECO:0000313" key="5">
    <source>
        <dbReference type="EMBL" id="KAF8771116.1"/>
    </source>
</evidence>
<evidence type="ECO:0000256" key="2">
    <source>
        <dbReference type="ARBA" id="ARBA00022525"/>
    </source>
</evidence>
<gene>
    <name evidence="5" type="ORF">HNY73_018570</name>
</gene>
<evidence type="ECO:0000256" key="3">
    <source>
        <dbReference type="ARBA" id="ARBA00022729"/>
    </source>
</evidence>
<accession>A0A8T0EDN2</accession>
<dbReference type="Proteomes" id="UP000807504">
    <property type="component" value="Unassembled WGS sequence"/>
</dbReference>
<dbReference type="InterPro" id="IPR052136">
    <property type="entry name" value="Adipolin/Erythroferrone-rel"/>
</dbReference>
<dbReference type="EMBL" id="JABXBU010002228">
    <property type="protein sequence ID" value="KAF8771116.1"/>
    <property type="molecule type" value="Genomic_DNA"/>
</dbReference>
<evidence type="ECO:0000256" key="1">
    <source>
        <dbReference type="ARBA" id="ARBA00004613"/>
    </source>
</evidence>
<feature type="compositionally biased region" description="Basic and acidic residues" evidence="4">
    <location>
        <begin position="1"/>
        <end position="10"/>
    </location>
</feature>
<comment type="subcellular location">
    <subcellularLocation>
        <location evidence="1">Secreted</location>
    </subcellularLocation>
</comment>
<evidence type="ECO:0000256" key="4">
    <source>
        <dbReference type="SAM" id="MobiDB-lite"/>
    </source>
</evidence>
<sequence length="311" mass="34806">MGRVLNERSARTSPASPGNLSGKGWPQNEKRTRKKNRERAIRQQLRMGIPQTKSAIGPQGPRGPPGPMGPKGANISKDEMVEEIRNILNEMAHQKILSSLNPECTELCYQNLDENETNTFEDKMKIIHKNVLVPKIVTAFMWESEEYFKIPRQSRVELDMFKLADKSGAYGRDDGNSRPDTGKFVAPRSGFYNFYATVHIQLPTRKRDLITTEDLISLAICVESECSTKSNGDRVFSSHIAISSRFRIGLFFEGTLEAISGFGPGERMTMSVGGMLYLKLNQYVSVYVENASDFPVSIFDGSQFSGYLIGV</sequence>
<reference evidence="5" key="1">
    <citation type="journal article" date="2020" name="bioRxiv">
        <title>Chromosome-level reference genome of the European wasp spider Argiope bruennichi: a resource for studies on range expansion and evolutionary adaptation.</title>
        <authorList>
            <person name="Sheffer M.M."/>
            <person name="Hoppe A."/>
            <person name="Krehenwinkel H."/>
            <person name="Uhl G."/>
            <person name="Kuss A.W."/>
            <person name="Jensen L."/>
            <person name="Jensen C."/>
            <person name="Gillespie R.G."/>
            <person name="Hoff K.J."/>
            <person name="Prost S."/>
        </authorList>
    </citation>
    <scope>NUCLEOTIDE SEQUENCE</scope>
</reference>
<comment type="caution">
    <text evidence="5">The sequence shown here is derived from an EMBL/GenBank/DDBJ whole genome shotgun (WGS) entry which is preliminary data.</text>
</comment>
<dbReference type="PANTHER" id="PTHR24019:SF5">
    <property type="entry name" value="ADIPOLIN"/>
    <property type="match status" value="1"/>
</dbReference>
<dbReference type="Gene3D" id="2.60.120.40">
    <property type="match status" value="1"/>
</dbReference>
<evidence type="ECO:0000313" key="6">
    <source>
        <dbReference type="Proteomes" id="UP000807504"/>
    </source>
</evidence>
<organism evidence="5 6">
    <name type="scientific">Argiope bruennichi</name>
    <name type="common">Wasp spider</name>
    <name type="synonym">Aranea bruennichi</name>
    <dbReference type="NCBI Taxonomy" id="94029"/>
    <lineage>
        <taxon>Eukaryota</taxon>
        <taxon>Metazoa</taxon>
        <taxon>Ecdysozoa</taxon>
        <taxon>Arthropoda</taxon>
        <taxon>Chelicerata</taxon>
        <taxon>Arachnida</taxon>
        <taxon>Araneae</taxon>
        <taxon>Araneomorphae</taxon>
        <taxon>Entelegynae</taxon>
        <taxon>Araneoidea</taxon>
        <taxon>Araneidae</taxon>
        <taxon>Argiope</taxon>
    </lineage>
</organism>
<dbReference type="Gene3D" id="1.20.5.320">
    <property type="entry name" value="6-Phosphogluconate Dehydrogenase, domain 3"/>
    <property type="match status" value="1"/>
</dbReference>
<dbReference type="AlphaFoldDB" id="A0A8T0EDN2"/>
<keyword evidence="3" id="KW-0732">Signal</keyword>
<reference evidence="5" key="2">
    <citation type="submission" date="2020-06" db="EMBL/GenBank/DDBJ databases">
        <authorList>
            <person name="Sheffer M."/>
        </authorList>
    </citation>
    <scope>NUCLEOTIDE SEQUENCE</scope>
</reference>
<dbReference type="SUPFAM" id="SSF49842">
    <property type="entry name" value="TNF-like"/>
    <property type="match status" value="1"/>
</dbReference>
<keyword evidence="6" id="KW-1185">Reference proteome</keyword>
<keyword evidence="2" id="KW-0964">Secreted</keyword>
<dbReference type="GO" id="GO:0005179">
    <property type="term" value="F:hormone activity"/>
    <property type="evidence" value="ECO:0007669"/>
    <property type="project" value="TreeGrafter"/>
</dbReference>
<feature type="region of interest" description="Disordered" evidence="4">
    <location>
        <begin position="1"/>
        <end position="73"/>
    </location>
</feature>
<dbReference type="GO" id="GO:0005615">
    <property type="term" value="C:extracellular space"/>
    <property type="evidence" value="ECO:0007669"/>
    <property type="project" value="TreeGrafter"/>
</dbReference>
<dbReference type="PANTHER" id="PTHR24019">
    <property type="entry name" value="ADIPOLIN"/>
    <property type="match status" value="1"/>
</dbReference>
<dbReference type="InterPro" id="IPR008983">
    <property type="entry name" value="Tumour_necrosis_fac-like_dom"/>
</dbReference>
<protein>
    <submittedName>
        <fullName evidence="5">Erythroferrone like protein</fullName>
    </submittedName>
</protein>
<proteinExistence type="predicted"/>
<name>A0A8T0EDN2_ARGBR</name>